<gene>
    <name evidence="6" type="primary">Arf5</name>
    <name evidence="6" type="ORF">NOTNIG_R02592</name>
</gene>
<evidence type="ECO:0000256" key="5">
    <source>
        <dbReference type="RuleBase" id="RU003925"/>
    </source>
</evidence>
<dbReference type="SUPFAM" id="SSF52540">
    <property type="entry name" value="P-loop containing nucleoside triphosphate hydrolases"/>
    <property type="match status" value="1"/>
</dbReference>
<evidence type="ECO:0000256" key="1">
    <source>
        <dbReference type="ARBA" id="ARBA00022741"/>
    </source>
</evidence>
<dbReference type="FunFam" id="3.40.50.300:FF:003539">
    <property type="entry name" value="ADP-ribosylation factor 1"/>
    <property type="match status" value="1"/>
</dbReference>
<evidence type="ECO:0000256" key="3">
    <source>
        <dbReference type="PIRSR" id="PIRSR606689-1"/>
    </source>
</evidence>
<feature type="binding site" evidence="3">
    <location>
        <begin position="112"/>
        <end position="115"/>
    </location>
    <ligand>
        <name>GTP</name>
        <dbReference type="ChEBI" id="CHEBI:37565"/>
    </ligand>
</feature>
<feature type="non-terminal residue" evidence="6">
    <location>
        <position position="1"/>
    </location>
</feature>
<sequence length="138" mass="15746">RDRRLCVAVGLDAAGKTTILYKLKLGEIVTTIPTIGFNVETVEYKNICFTVWDVGGQDKIRPLWRHYFQNTQGLIFVVDSNDRERVQESADELQKMLQEDELRDAVLLVFANKQDMPNAMAVSELTDKLGLQTLRSRT</sequence>
<feature type="binding site" evidence="3">
    <location>
        <position position="56"/>
    </location>
    <ligand>
        <name>GTP</name>
        <dbReference type="ChEBI" id="CHEBI:37565"/>
    </ligand>
</feature>
<dbReference type="InterPro" id="IPR005225">
    <property type="entry name" value="Small_GTP-bd"/>
</dbReference>
<dbReference type="AlphaFoldDB" id="A0A851TP50"/>
<organism evidence="6 7">
    <name type="scientific">Nothocercus nigrocapillus</name>
    <dbReference type="NCBI Taxonomy" id="1977171"/>
    <lineage>
        <taxon>Eukaryota</taxon>
        <taxon>Metazoa</taxon>
        <taxon>Chordata</taxon>
        <taxon>Craniata</taxon>
        <taxon>Vertebrata</taxon>
        <taxon>Euteleostomi</taxon>
        <taxon>Archelosauria</taxon>
        <taxon>Archosauria</taxon>
        <taxon>Dinosauria</taxon>
        <taxon>Saurischia</taxon>
        <taxon>Theropoda</taxon>
        <taxon>Coelurosauria</taxon>
        <taxon>Aves</taxon>
        <taxon>Palaeognathae</taxon>
        <taxon>Tinamiformes</taxon>
        <taxon>Tinamidae</taxon>
        <taxon>Nothocercus</taxon>
    </lineage>
</organism>
<dbReference type="SMART" id="SM00177">
    <property type="entry name" value="ARF"/>
    <property type="match status" value="1"/>
</dbReference>
<feature type="non-terminal residue" evidence="6">
    <location>
        <position position="138"/>
    </location>
</feature>
<keyword evidence="7" id="KW-1185">Reference proteome</keyword>
<dbReference type="InterPro" id="IPR006689">
    <property type="entry name" value="Small_GTPase_ARF/SAR"/>
</dbReference>
<feature type="binding site" evidence="3">
    <location>
        <begin position="10"/>
        <end position="17"/>
    </location>
    <ligand>
        <name>GTP</name>
        <dbReference type="ChEBI" id="CHEBI:37565"/>
    </ligand>
</feature>
<accession>A0A851TP50</accession>
<proteinExistence type="inferred from homology"/>
<dbReference type="PROSITE" id="PS51417">
    <property type="entry name" value="ARF"/>
    <property type="match status" value="1"/>
</dbReference>
<evidence type="ECO:0000256" key="2">
    <source>
        <dbReference type="ARBA" id="ARBA00023134"/>
    </source>
</evidence>
<dbReference type="Pfam" id="PF00025">
    <property type="entry name" value="Arf"/>
    <property type="match status" value="1"/>
</dbReference>
<keyword evidence="2 3" id="KW-0342">GTP-binding</keyword>
<dbReference type="GO" id="GO:0005525">
    <property type="term" value="F:GTP binding"/>
    <property type="evidence" value="ECO:0007669"/>
    <property type="project" value="UniProtKB-KW"/>
</dbReference>
<dbReference type="NCBIfam" id="TIGR00231">
    <property type="entry name" value="small_GTP"/>
    <property type="match status" value="1"/>
</dbReference>
<dbReference type="InterPro" id="IPR024156">
    <property type="entry name" value="Small_GTPase_ARF"/>
</dbReference>
<dbReference type="Proteomes" id="UP000661971">
    <property type="component" value="Unassembled WGS sequence"/>
</dbReference>
<name>A0A851TP50_9AVES</name>
<feature type="binding site" evidence="4">
    <location>
        <position position="34"/>
    </location>
    <ligand>
        <name>Mg(2+)</name>
        <dbReference type="ChEBI" id="CHEBI:18420"/>
    </ligand>
</feature>
<reference evidence="7" key="1">
    <citation type="submission" date="2023-07" db="EMBL/GenBank/DDBJ databases">
        <title>Bird 10,000 Genomes (B10K) Project - Family phase.</title>
        <authorList>
            <person name="Zhang G."/>
        </authorList>
    </citation>
    <scope>NUCLEOTIDE SEQUENCE [LARGE SCALE GENOMIC DNA]</scope>
</reference>
<evidence type="ECO:0000256" key="4">
    <source>
        <dbReference type="PIRSR" id="PIRSR606689-2"/>
    </source>
</evidence>
<dbReference type="GO" id="GO:0003924">
    <property type="term" value="F:GTPase activity"/>
    <property type="evidence" value="ECO:0007669"/>
    <property type="project" value="InterPro"/>
</dbReference>
<comment type="similarity">
    <text evidence="5">Belongs to the small GTPase superfamily. Arf family.</text>
</comment>
<keyword evidence="1 3" id="KW-0547">Nucleotide-binding</keyword>
<evidence type="ECO:0000313" key="6">
    <source>
        <dbReference type="EMBL" id="NXD17468.1"/>
    </source>
</evidence>
<keyword evidence="4" id="KW-0460">Magnesium</keyword>
<feature type="binding site" evidence="4">
    <location>
        <position position="17"/>
    </location>
    <ligand>
        <name>Mg(2+)</name>
        <dbReference type="ChEBI" id="CHEBI:18420"/>
    </ligand>
</feature>
<dbReference type="GO" id="GO:0046872">
    <property type="term" value="F:metal ion binding"/>
    <property type="evidence" value="ECO:0007669"/>
    <property type="project" value="UniProtKB-KW"/>
</dbReference>
<dbReference type="InterPro" id="IPR027417">
    <property type="entry name" value="P-loop_NTPase"/>
</dbReference>
<dbReference type="SMART" id="SM00178">
    <property type="entry name" value="SAR"/>
    <property type="match status" value="1"/>
</dbReference>
<comment type="caution">
    <text evidence="6">The sequence shown here is derived from an EMBL/GenBank/DDBJ whole genome shotgun (WGS) entry which is preliminary data.</text>
</comment>
<dbReference type="EMBL" id="WBNA01000518">
    <property type="protein sequence ID" value="NXD17468.1"/>
    <property type="molecule type" value="Genomic_DNA"/>
</dbReference>
<protein>
    <submittedName>
        <fullName evidence="6">ARF5 factor</fullName>
    </submittedName>
</protein>
<keyword evidence="4" id="KW-0479">Metal-binding</keyword>
<dbReference type="Gene3D" id="3.40.50.300">
    <property type="entry name" value="P-loop containing nucleotide triphosphate hydrolases"/>
    <property type="match status" value="1"/>
</dbReference>
<dbReference type="PRINTS" id="PR00328">
    <property type="entry name" value="SAR1GTPBP"/>
</dbReference>
<evidence type="ECO:0000313" key="7">
    <source>
        <dbReference type="Proteomes" id="UP000661971"/>
    </source>
</evidence>
<dbReference type="PANTHER" id="PTHR11711">
    <property type="entry name" value="ADP RIBOSYLATION FACTOR-RELATED"/>
    <property type="match status" value="1"/>
</dbReference>